<protein>
    <submittedName>
        <fullName evidence="2">Uncharacterized protein</fullName>
    </submittedName>
</protein>
<evidence type="ECO:0000256" key="1">
    <source>
        <dbReference type="SAM" id="MobiDB-lite"/>
    </source>
</evidence>
<dbReference type="Proteomes" id="UP000621455">
    <property type="component" value="Unassembled WGS sequence"/>
</dbReference>
<dbReference type="EMBL" id="WHJG01000028">
    <property type="protein sequence ID" value="NHZ82140.1"/>
    <property type="molecule type" value="Genomic_DNA"/>
</dbReference>
<sequence>MARVLLLNFDVPRMTIPTRAPVPCLWQCRIGVNNGAASRSASRAMGSNGLGREQLSASNSDD</sequence>
<reference evidence="2 3" key="1">
    <citation type="submission" date="2019-10" db="EMBL/GenBank/DDBJ databases">
        <title>Taxonomy of Antarctic Massilia spp.: description of Massilia rubra sp. nov., Massilia aquatica sp. nov., Massilia mucilaginosa sp. nov., Massilia frigida sp. nov. isolated from streams, lakes and regoliths.</title>
        <authorList>
            <person name="Holochova P."/>
            <person name="Sedlacek I."/>
            <person name="Kralova S."/>
            <person name="Maslanova I."/>
            <person name="Busse H.-J."/>
            <person name="Stankova E."/>
            <person name="Vrbovska V."/>
            <person name="Kovarovic V."/>
            <person name="Bartak M."/>
            <person name="Svec P."/>
            <person name="Pantucek R."/>
        </authorList>
    </citation>
    <scope>NUCLEOTIDE SEQUENCE [LARGE SCALE GENOMIC DNA]</scope>
    <source>
        <strain evidence="2 3">CCM 8695</strain>
    </source>
</reference>
<keyword evidence="3" id="KW-1185">Reference proteome</keyword>
<name>A0ABX0N9N1_9BURK</name>
<evidence type="ECO:0000313" key="2">
    <source>
        <dbReference type="EMBL" id="NHZ82140.1"/>
    </source>
</evidence>
<comment type="caution">
    <text evidence="2">The sequence shown here is derived from an EMBL/GenBank/DDBJ whole genome shotgun (WGS) entry which is preliminary data.</text>
</comment>
<dbReference type="RefSeq" id="WP_167089864.1">
    <property type="nucleotide sequence ID" value="NZ_WHJG01000028.1"/>
</dbReference>
<accession>A0ABX0N9N1</accession>
<gene>
    <name evidence="2" type="ORF">F2P44_23090</name>
</gene>
<evidence type="ECO:0000313" key="3">
    <source>
        <dbReference type="Proteomes" id="UP000621455"/>
    </source>
</evidence>
<organism evidence="2 3">
    <name type="scientific">Massilia frigida</name>
    <dbReference type="NCBI Taxonomy" id="2609281"/>
    <lineage>
        <taxon>Bacteria</taxon>
        <taxon>Pseudomonadati</taxon>
        <taxon>Pseudomonadota</taxon>
        <taxon>Betaproteobacteria</taxon>
        <taxon>Burkholderiales</taxon>
        <taxon>Oxalobacteraceae</taxon>
        <taxon>Telluria group</taxon>
        <taxon>Massilia</taxon>
    </lineage>
</organism>
<proteinExistence type="predicted"/>
<feature type="region of interest" description="Disordered" evidence="1">
    <location>
        <begin position="41"/>
        <end position="62"/>
    </location>
</feature>